<name>A0A8S2RBS9_9BILA</name>
<feature type="non-terminal residue" evidence="1">
    <location>
        <position position="1"/>
    </location>
</feature>
<evidence type="ECO:0000313" key="1">
    <source>
        <dbReference type="EMBL" id="CAF4159732.1"/>
    </source>
</evidence>
<reference evidence="1" key="1">
    <citation type="submission" date="2021-02" db="EMBL/GenBank/DDBJ databases">
        <authorList>
            <person name="Nowell W R."/>
        </authorList>
    </citation>
    <scope>NUCLEOTIDE SEQUENCE</scope>
</reference>
<evidence type="ECO:0000313" key="2">
    <source>
        <dbReference type="Proteomes" id="UP000681720"/>
    </source>
</evidence>
<dbReference type="AlphaFoldDB" id="A0A8S2RBS9"/>
<dbReference type="Proteomes" id="UP000681720">
    <property type="component" value="Unassembled WGS sequence"/>
</dbReference>
<protein>
    <submittedName>
        <fullName evidence="1">Uncharacterized protein</fullName>
    </submittedName>
</protein>
<organism evidence="1 2">
    <name type="scientific">Rotaria magnacalcarata</name>
    <dbReference type="NCBI Taxonomy" id="392030"/>
    <lineage>
        <taxon>Eukaryota</taxon>
        <taxon>Metazoa</taxon>
        <taxon>Spiralia</taxon>
        <taxon>Gnathifera</taxon>
        <taxon>Rotifera</taxon>
        <taxon>Eurotatoria</taxon>
        <taxon>Bdelloidea</taxon>
        <taxon>Philodinida</taxon>
        <taxon>Philodinidae</taxon>
        <taxon>Rotaria</taxon>
    </lineage>
</organism>
<comment type="caution">
    <text evidence="1">The sequence shown here is derived from an EMBL/GenBank/DDBJ whole genome shotgun (WGS) entry which is preliminary data.</text>
</comment>
<gene>
    <name evidence="1" type="ORF">GIL414_LOCUS19890</name>
</gene>
<dbReference type="EMBL" id="CAJOBJ010011470">
    <property type="protein sequence ID" value="CAF4159732.1"/>
    <property type="molecule type" value="Genomic_DNA"/>
</dbReference>
<sequence length="17" mass="1692">STTTTTAASYLSKTSTA</sequence>
<accession>A0A8S2RBS9</accession>
<proteinExistence type="predicted"/>